<feature type="signal peptide" evidence="2">
    <location>
        <begin position="1"/>
        <end position="18"/>
    </location>
</feature>
<protein>
    <submittedName>
        <fullName evidence="3">Uncharacterized protein</fullName>
    </submittedName>
</protein>
<evidence type="ECO:0000313" key="4">
    <source>
        <dbReference type="Proteomes" id="UP001219525"/>
    </source>
</evidence>
<evidence type="ECO:0000313" key="3">
    <source>
        <dbReference type="EMBL" id="KAJ7220650.1"/>
    </source>
</evidence>
<keyword evidence="4" id="KW-1185">Reference proteome</keyword>
<comment type="caution">
    <text evidence="3">The sequence shown here is derived from an EMBL/GenBank/DDBJ whole genome shotgun (WGS) entry which is preliminary data.</text>
</comment>
<accession>A0AAD6YKJ9</accession>
<feature type="region of interest" description="Disordered" evidence="1">
    <location>
        <begin position="44"/>
        <end position="86"/>
    </location>
</feature>
<sequence>MRLQVLLVALATTAAVSAHTEQLNVSLPFSCLPPLADVLHPRLQRAAEPSPPDWKRDSAAPDWRRDSGAPDWKRDDAPRMKRTSRYSCTRIPTESSTHVTKENFAAATSCTIFRAPPIRTASPAFVTLPLSRFYSTDVIWFIQ</sequence>
<keyword evidence="2" id="KW-0732">Signal</keyword>
<feature type="compositionally biased region" description="Basic and acidic residues" evidence="1">
    <location>
        <begin position="53"/>
        <end position="79"/>
    </location>
</feature>
<dbReference type="Proteomes" id="UP001219525">
    <property type="component" value="Unassembled WGS sequence"/>
</dbReference>
<evidence type="ECO:0000256" key="2">
    <source>
        <dbReference type="SAM" id="SignalP"/>
    </source>
</evidence>
<dbReference type="EMBL" id="JARJCW010000009">
    <property type="protein sequence ID" value="KAJ7220650.1"/>
    <property type="molecule type" value="Genomic_DNA"/>
</dbReference>
<reference evidence="3" key="1">
    <citation type="submission" date="2023-03" db="EMBL/GenBank/DDBJ databases">
        <title>Massive genome expansion in bonnet fungi (Mycena s.s.) driven by repeated elements and novel gene families across ecological guilds.</title>
        <authorList>
            <consortium name="Lawrence Berkeley National Laboratory"/>
            <person name="Harder C.B."/>
            <person name="Miyauchi S."/>
            <person name="Viragh M."/>
            <person name="Kuo A."/>
            <person name="Thoen E."/>
            <person name="Andreopoulos B."/>
            <person name="Lu D."/>
            <person name="Skrede I."/>
            <person name="Drula E."/>
            <person name="Henrissat B."/>
            <person name="Morin E."/>
            <person name="Kohler A."/>
            <person name="Barry K."/>
            <person name="LaButti K."/>
            <person name="Morin E."/>
            <person name="Salamov A."/>
            <person name="Lipzen A."/>
            <person name="Mereny Z."/>
            <person name="Hegedus B."/>
            <person name="Baldrian P."/>
            <person name="Stursova M."/>
            <person name="Weitz H."/>
            <person name="Taylor A."/>
            <person name="Grigoriev I.V."/>
            <person name="Nagy L.G."/>
            <person name="Martin F."/>
            <person name="Kauserud H."/>
        </authorList>
    </citation>
    <scope>NUCLEOTIDE SEQUENCE</scope>
    <source>
        <strain evidence="3">9144</strain>
    </source>
</reference>
<organism evidence="3 4">
    <name type="scientific">Mycena pura</name>
    <dbReference type="NCBI Taxonomy" id="153505"/>
    <lineage>
        <taxon>Eukaryota</taxon>
        <taxon>Fungi</taxon>
        <taxon>Dikarya</taxon>
        <taxon>Basidiomycota</taxon>
        <taxon>Agaricomycotina</taxon>
        <taxon>Agaricomycetes</taxon>
        <taxon>Agaricomycetidae</taxon>
        <taxon>Agaricales</taxon>
        <taxon>Marasmiineae</taxon>
        <taxon>Mycenaceae</taxon>
        <taxon>Mycena</taxon>
    </lineage>
</organism>
<dbReference type="AlphaFoldDB" id="A0AAD6YKJ9"/>
<evidence type="ECO:0000256" key="1">
    <source>
        <dbReference type="SAM" id="MobiDB-lite"/>
    </source>
</evidence>
<proteinExistence type="predicted"/>
<name>A0AAD6YKJ9_9AGAR</name>
<gene>
    <name evidence="3" type="ORF">GGX14DRAFT_431586</name>
</gene>
<feature type="chain" id="PRO_5042251668" evidence="2">
    <location>
        <begin position="19"/>
        <end position="143"/>
    </location>
</feature>